<feature type="compositionally biased region" description="Pro residues" evidence="1">
    <location>
        <begin position="28"/>
        <end position="41"/>
    </location>
</feature>
<dbReference type="EMBL" id="CP119321">
    <property type="protein sequence ID" value="WEK14240.1"/>
    <property type="molecule type" value="Genomic_DNA"/>
</dbReference>
<feature type="region of interest" description="Disordered" evidence="1">
    <location>
        <begin position="1"/>
        <end position="47"/>
    </location>
</feature>
<accession>A0AAJ6B3K0</accession>
<dbReference type="InterPro" id="IPR025241">
    <property type="entry name" value="DUF4190"/>
</dbReference>
<organism evidence="4 5">
    <name type="scientific">Candidatus Microbacterium phytovorans</name>
    <dbReference type="NCBI Taxonomy" id="3121374"/>
    <lineage>
        <taxon>Bacteria</taxon>
        <taxon>Bacillati</taxon>
        <taxon>Actinomycetota</taxon>
        <taxon>Actinomycetes</taxon>
        <taxon>Micrococcales</taxon>
        <taxon>Microbacteriaceae</taxon>
        <taxon>Microbacterium</taxon>
    </lineage>
</organism>
<proteinExistence type="predicted"/>
<keyword evidence="2" id="KW-0472">Membrane</keyword>
<evidence type="ECO:0000256" key="2">
    <source>
        <dbReference type="SAM" id="Phobius"/>
    </source>
</evidence>
<feature type="transmembrane region" description="Helical" evidence="2">
    <location>
        <begin position="121"/>
        <end position="147"/>
    </location>
</feature>
<evidence type="ECO:0000313" key="5">
    <source>
        <dbReference type="Proteomes" id="UP001213972"/>
    </source>
</evidence>
<sequence>MSEPTPPSNAPVPEGLTPPAPGAASQNPPLPPYATPQPPAGAAPYQAPAYPPPAYGAPGQAGAQPPAAGYPAGAYPPPAGYGAPAGYAPPAYGAPVGYAAPYGYATVRTNPLAVTSMVASLVGFVLAWTWVLALGLIVGVITGHIALGQIARTKEKGRGMALAGVIVGWIGIGFGVLLLIVIGLFVTTSPSSF</sequence>
<dbReference type="Pfam" id="PF13828">
    <property type="entry name" value="DUF4190"/>
    <property type="match status" value="1"/>
</dbReference>
<evidence type="ECO:0000259" key="3">
    <source>
        <dbReference type="Pfam" id="PF13828"/>
    </source>
</evidence>
<keyword evidence="2" id="KW-1133">Transmembrane helix</keyword>
<evidence type="ECO:0000256" key="1">
    <source>
        <dbReference type="SAM" id="MobiDB-lite"/>
    </source>
</evidence>
<feature type="domain" description="DUF4190" evidence="3">
    <location>
        <begin position="112"/>
        <end position="178"/>
    </location>
</feature>
<feature type="transmembrane region" description="Helical" evidence="2">
    <location>
        <begin position="159"/>
        <end position="186"/>
    </location>
</feature>
<gene>
    <name evidence="4" type="ORF">P0Y48_03230</name>
</gene>
<keyword evidence="2" id="KW-0812">Transmembrane</keyword>
<protein>
    <submittedName>
        <fullName evidence="4">DUF4190 domain-containing protein</fullName>
    </submittedName>
</protein>
<name>A0AAJ6B3K0_9MICO</name>
<evidence type="ECO:0000313" key="4">
    <source>
        <dbReference type="EMBL" id="WEK14240.1"/>
    </source>
</evidence>
<dbReference type="AlphaFoldDB" id="A0AAJ6B3K0"/>
<dbReference type="Proteomes" id="UP001213972">
    <property type="component" value="Chromosome"/>
</dbReference>
<reference evidence="4" key="1">
    <citation type="submission" date="2023-03" db="EMBL/GenBank/DDBJ databases">
        <title>Andean soil-derived lignocellulolytic bacterial consortium as a source of novel taxa and putative plastic-active enzymes.</title>
        <authorList>
            <person name="Diaz-Garcia L."/>
            <person name="Chuvochina M."/>
            <person name="Feuerriegel G."/>
            <person name="Bunk B."/>
            <person name="Sproer C."/>
            <person name="Streit W.R."/>
            <person name="Rodriguez L.M."/>
            <person name="Overmann J."/>
            <person name="Jimenez D.J."/>
        </authorList>
    </citation>
    <scope>NUCLEOTIDE SEQUENCE</scope>
    <source>
        <strain evidence="4">MAG 4610</strain>
    </source>
</reference>
<feature type="compositionally biased region" description="Pro residues" evidence="1">
    <location>
        <begin position="1"/>
        <end position="21"/>
    </location>
</feature>